<dbReference type="SUPFAM" id="SSF50985">
    <property type="entry name" value="RCC1/BLIP-II"/>
    <property type="match status" value="1"/>
</dbReference>
<dbReference type="eggNOG" id="KOG1426">
    <property type="taxonomic scope" value="Eukaryota"/>
</dbReference>
<dbReference type="GeneID" id="11471418"/>
<dbReference type="PROSITE" id="PS50012">
    <property type="entry name" value="RCC1_3"/>
    <property type="match status" value="2"/>
</dbReference>
<evidence type="ECO:0008006" key="5">
    <source>
        <dbReference type="Google" id="ProtNLM"/>
    </source>
</evidence>
<evidence type="ECO:0000256" key="1">
    <source>
        <dbReference type="PROSITE-ProRule" id="PRU00235"/>
    </source>
</evidence>
<dbReference type="PANTHER" id="PTHR47563:SF1">
    <property type="entry name" value="PROTEIN FMP25, MITOCHONDRIAL"/>
    <property type="match status" value="1"/>
</dbReference>
<dbReference type="InterPro" id="IPR053245">
    <property type="entry name" value="MitoProcess-Associated"/>
</dbReference>
<dbReference type="Pfam" id="PF13540">
    <property type="entry name" value="RCC1_2"/>
    <property type="match status" value="1"/>
</dbReference>
<dbReference type="InterPro" id="IPR000408">
    <property type="entry name" value="Reg_chr_condens"/>
</dbReference>
<dbReference type="OrthoDB" id="10256179at2759"/>
<feature type="transmembrane region" description="Helical" evidence="2">
    <location>
        <begin position="79"/>
        <end position="100"/>
    </location>
</feature>
<dbReference type="Proteomes" id="UP000006790">
    <property type="component" value="Chromosome 1"/>
</dbReference>
<feature type="repeat" description="RCC1" evidence="1">
    <location>
        <begin position="373"/>
        <end position="434"/>
    </location>
</feature>
<dbReference type="PANTHER" id="PTHR47563">
    <property type="entry name" value="PROTEIN FMP25, MITOCHONDRIAL"/>
    <property type="match status" value="1"/>
</dbReference>
<dbReference type="AlphaFoldDB" id="G8JMU0"/>
<dbReference type="InterPro" id="IPR009091">
    <property type="entry name" value="RCC1/BLIP-II"/>
</dbReference>
<gene>
    <name evidence="3" type="ordered locus">Ecym_1535</name>
</gene>
<dbReference type="GO" id="GO:0034551">
    <property type="term" value="P:mitochondrial respiratory chain complex III assembly"/>
    <property type="evidence" value="ECO:0007669"/>
    <property type="project" value="EnsemblFungi"/>
</dbReference>
<dbReference type="OMA" id="YDQPHEI"/>
<dbReference type="Gene3D" id="2.130.10.30">
    <property type="entry name" value="Regulator of chromosome condensation 1/beta-lactamase-inhibitor protein II"/>
    <property type="match status" value="1"/>
</dbReference>
<dbReference type="KEGG" id="erc:Ecym_1535"/>
<evidence type="ECO:0000313" key="4">
    <source>
        <dbReference type="Proteomes" id="UP000006790"/>
    </source>
</evidence>
<dbReference type="RefSeq" id="XP_003644572.1">
    <property type="nucleotide sequence ID" value="XM_003644524.1"/>
</dbReference>
<reference evidence="4" key="1">
    <citation type="journal article" date="2012" name="G3 (Bethesda)">
        <title>Pichia sorbitophila, an interspecies yeast hybrid reveals early steps of genome resolution following polyploidization.</title>
        <authorList>
            <person name="Leh Louis V."/>
            <person name="Despons L."/>
            <person name="Friedrich A."/>
            <person name="Martin T."/>
            <person name="Durrens P."/>
            <person name="Casaregola S."/>
            <person name="Neuveglise C."/>
            <person name="Fairhead C."/>
            <person name="Marck C."/>
            <person name="Cruz J.A."/>
            <person name="Straub M.L."/>
            <person name="Kugler V."/>
            <person name="Sacerdot C."/>
            <person name="Uzunov Z."/>
            <person name="Thierry A."/>
            <person name="Weiss S."/>
            <person name="Bleykasten C."/>
            <person name="De Montigny J."/>
            <person name="Jacques N."/>
            <person name="Jung P."/>
            <person name="Lemaire M."/>
            <person name="Mallet S."/>
            <person name="Morel G."/>
            <person name="Richard G.F."/>
            <person name="Sarkar A."/>
            <person name="Savel G."/>
            <person name="Schacherer J."/>
            <person name="Seret M.L."/>
            <person name="Talla E."/>
            <person name="Samson G."/>
            <person name="Jubin C."/>
            <person name="Poulain J."/>
            <person name="Vacherie B."/>
            <person name="Barbe V."/>
            <person name="Pelletier E."/>
            <person name="Sherman D.J."/>
            <person name="Westhof E."/>
            <person name="Weissenbach J."/>
            <person name="Baret P.V."/>
            <person name="Wincker P."/>
            <person name="Gaillardin C."/>
            <person name="Dujon B."/>
            <person name="Souciet J.L."/>
        </authorList>
    </citation>
    <scope>NUCLEOTIDE SEQUENCE [LARGE SCALE GENOMIC DNA]</scope>
    <source>
        <strain evidence="4">CBS 270.75 / DBVPG 7215 / KCTC 17166 / NRRL Y-17582</strain>
    </source>
</reference>
<dbReference type="EMBL" id="CP002497">
    <property type="protein sequence ID" value="AET37755.1"/>
    <property type="molecule type" value="Genomic_DNA"/>
</dbReference>
<keyword evidence="2" id="KW-0472">Membrane</keyword>
<keyword evidence="2" id="KW-0812">Transmembrane</keyword>
<dbReference type="FunCoup" id="G8JMU0">
    <property type="interactions" value="25"/>
</dbReference>
<proteinExistence type="predicted"/>
<sequence length="594" mass="67569">MFIAYLRVPRLISRRVFSTSHLCRVKPQYDDAEILAEQVNHSVYKAKRTRMDYNWNAKSQAEVEKEHEDRIEKMQKLSAIFQGMLFLFGIGTVGTLYLQWPQVKGWWLAKDIRVDDDTIERLIRFKRKKAILAIPSLPIDQPTSDVPGLYYWGSRLGDGNSNFPVRVPWFDNKHLRSIALAESGLNLAIDEKGDLYRWDTNSCELYLPDQNLLEVHISNGAAYALNKQGEILIVPLSDEKLLKRHISWHRSFVKPWRKYCFYDWKLDTASVFKSRTESRIEQFSVGIEHLIFLSNGGKAYACATGIKTKKSGVSKGQFGVPELSRFDTFPECNKAFEIELLNSTVTDDGKLCSRTIEQIACGSYHTLARDSDGHIYSFGINTHGQLGLPISYDSEYVPFPKMVGNFRAHFPQNQFKCVDIHCCGDTSFVGIVPQTVADNYVQNQNGNIGPGYENATYFSFGNGIQGQLGNGHFKHSLHEPTKMKVINDTNGDQAQQSKGSHVTEWYCGERHIMCKLENGELLAWGCNENGQLGNGKRVRWARPGNIPKLLEPRVDYTEEPSKTLFNPENKLILSKNQQIALGPNSSCLYWKIDK</sequence>
<dbReference type="STRING" id="931890.G8JMU0"/>
<dbReference type="InParanoid" id="G8JMU0"/>
<keyword evidence="4" id="KW-1185">Reference proteome</keyword>
<organism evidence="3 4">
    <name type="scientific">Eremothecium cymbalariae (strain CBS 270.75 / DBVPG 7215 / KCTC 17166 / NRRL Y-17582)</name>
    <name type="common">Yeast</name>
    <dbReference type="NCBI Taxonomy" id="931890"/>
    <lineage>
        <taxon>Eukaryota</taxon>
        <taxon>Fungi</taxon>
        <taxon>Dikarya</taxon>
        <taxon>Ascomycota</taxon>
        <taxon>Saccharomycotina</taxon>
        <taxon>Saccharomycetes</taxon>
        <taxon>Saccharomycetales</taxon>
        <taxon>Saccharomycetaceae</taxon>
        <taxon>Eremothecium</taxon>
    </lineage>
</organism>
<protein>
    <recommendedName>
        <fullName evidence="5">Protein FMP25, mitochondrial</fullName>
    </recommendedName>
</protein>
<dbReference type="GO" id="GO:0005743">
    <property type="term" value="C:mitochondrial inner membrane"/>
    <property type="evidence" value="ECO:0007669"/>
    <property type="project" value="EnsemblFungi"/>
</dbReference>
<evidence type="ECO:0000313" key="3">
    <source>
        <dbReference type="EMBL" id="AET37755.1"/>
    </source>
</evidence>
<name>G8JMU0_ERECY</name>
<accession>G8JMU0</accession>
<dbReference type="Pfam" id="PF00415">
    <property type="entry name" value="RCC1"/>
    <property type="match status" value="2"/>
</dbReference>
<keyword evidence="2" id="KW-1133">Transmembrane helix</keyword>
<dbReference type="HOGENOM" id="CLU_028610_1_0_1"/>
<feature type="repeat" description="RCC1" evidence="1">
    <location>
        <begin position="455"/>
        <end position="518"/>
    </location>
</feature>
<evidence type="ECO:0000256" key="2">
    <source>
        <dbReference type="SAM" id="Phobius"/>
    </source>
</evidence>